<dbReference type="GO" id="GO:0003700">
    <property type="term" value="F:DNA-binding transcription factor activity"/>
    <property type="evidence" value="ECO:0007669"/>
    <property type="project" value="InterPro"/>
</dbReference>
<dbReference type="PANTHER" id="PTHR30346">
    <property type="entry name" value="TRANSCRIPTIONAL DUAL REGULATOR HCAR-RELATED"/>
    <property type="match status" value="1"/>
</dbReference>
<keyword evidence="2" id="KW-0805">Transcription regulation</keyword>
<dbReference type="PROSITE" id="PS50931">
    <property type="entry name" value="HTH_LYSR"/>
    <property type="match status" value="1"/>
</dbReference>
<gene>
    <name evidence="7" type="ORF">FHR33_006959</name>
</gene>
<reference evidence="7 8" key="1">
    <citation type="submission" date="2020-08" db="EMBL/GenBank/DDBJ databases">
        <title>Sequencing the genomes of 1000 actinobacteria strains.</title>
        <authorList>
            <person name="Klenk H.-P."/>
        </authorList>
    </citation>
    <scope>NUCLEOTIDE SEQUENCE [LARGE SCALE GENOMIC DNA]</scope>
    <source>
        <strain evidence="7 8">DSM 44320</strain>
    </source>
</reference>
<dbReference type="Gene3D" id="3.40.190.10">
    <property type="entry name" value="Periplasmic binding protein-like II"/>
    <property type="match status" value="2"/>
</dbReference>
<evidence type="ECO:0000259" key="6">
    <source>
        <dbReference type="PROSITE" id="PS50931"/>
    </source>
</evidence>
<evidence type="ECO:0000256" key="3">
    <source>
        <dbReference type="ARBA" id="ARBA00023125"/>
    </source>
</evidence>
<sequence length="688" mass="75495">MDPVLSRRALNRATLDRQLLITRTTRPVIEVIEHVVGLQAQTPHSWYTGLWNRIEDFRPEDAAELLESRQIVRIALQRSTIHLVSARDCLAIRPLVQVVTERMTRSTFGRKLEGVDLDELAGLGRSLLERGPMTFAALGRALGERWPGHDQHALGQGVRWLVPLVQVPPRGVWGRSGPIAHTSAASWLGFEAPPMTPGELVLRYLRAFGPAGVKDVQTWSGLTRLSEVVSSLDLVTYRDPSGRVLYDLPDAELPPEDLPVPVRFMYDFDNLFLSHEDRSRVVEHVDLLRRFAPYNVQPRTILVDGFPAGDWTTARAKGTTTLTIHRWEPFDPAEAVEEGRQAAGLPGTGGPARRRDLGGPLQDVGPVTGRGSPGKGHYPGGVLSSNRLRVLLEVFRTGSIAGAARVLRLSPSAVSHQLSRLEQEAGVGLVERNAQSLRLTEAGRRLALRAQEVVDIIEAAEKDLLAQARVDAGELRIGFFASAGYRLLPLALSRFASRYPQVALDLVEGQPYELLPDLERGALDVLVVFEHALDPWKCPEGVEVVHLFDEPQLLVVPAGHPAGLRPKVRLAELADEPWITTFGADHPVSILERAGTLEGFSPQIRCRSDHYEVTIGLVRAGLGVALVPSLGLHGASGLQICRLATPNLFRRIGVARRPTNPNPAAISFLAYLRTASAQLRNSLEPALR</sequence>
<dbReference type="CDD" id="cd08423">
    <property type="entry name" value="PBP2_LTTR_like_6"/>
    <property type="match status" value="1"/>
</dbReference>
<dbReference type="SUPFAM" id="SSF53850">
    <property type="entry name" value="Periplasmic binding protein-like II"/>
    <property type="match status" value="1"/>
</dbReference>
<dbReference type="Pfam" id="PF00126">
    <property type="entry name" value="HTH_1"/>
    <property type="match status" value="1"/>
</dbReference>
<evidence type="ECO:0000313" key="8">
    <source>
        <dbReference type="Proteomes" id="UP000579945"/>
    </source>
</evidence>
<dbReference type="AlphaFoldDB" id="A0A7W5V882"/>
<evidence type="ECO:0000256" key="1">
    <source>
        <dbReference type="ARBA" id="ARBA00009437"/>
    </source>
</evidence>
<dbReference type="RefSeq" id="WP_246452270.1">
    <property type="nucleotide sequence ID" value="NZ_JACIBV010000001.1"/>
</dbReference>
<evidence type="ECO:0000256" key="4">
    <source>
        <dbReference type="ARBA" id="ARBA00023163"/>
    </source>
</evidence>
<proteinExistence type="inferred from homology"/>
<dbReference type="GO" id="GO:0032993">
    <property type="term" value="C:protein-DNA complex"/>
    <property type="evidence" value="ECO:0007669"/>
    <property type="project" value="TreeGrafter"/>
</dbReference>
<dbReference type="InterPro" id="IPR009351">
    <property type="entry name" value="AlkZ-like"/>
</dbReference>
<dbReference type="InterPro" id="IPR005119">
    <property type="entry name" value="LysR_subst-bd"/>
</dbReference>
<keyword evidence="4" id="KW-0804">Transcription</keyword>
<dbReference type="Proteomes" id="UP000579945">
    <property type="component" value="Unassembled WGS sequence"/>
</dbReference>
<dbReference type="Pfam" id="PF03466">
    <property type="entry name" value="LysR_substrate"/>
    <property type="match status" value="1"/>
</dbReference>
<name>A0A7W5V882_9ACTN</name>
<evidence type="ECO:0000313" key="7">
    <source>
        <dbReference type="EMBL" id="MBB3731099.1"/>
    </source>
</evidence>
<dbReference type="Pfam" id="PF06224">
    <property type="entry name" value="AlkZ-like"/>
    <property type="match status" value="1"/>
</dbReference>
<dbReference type="InterPro" id="IPR000847">
    <property type="entry name" value="LysR_HTH_N"/>
</dbReference>
<feature type="region of interest" description="Disordered" evidence="5">
    <location>
        <begin position="340"/>
        <end position="359"/>
    </location>
</feature>
<dbReference type="SUPFAM" id="SSF46785">
    <property type="entry name" value="Winged helix' DNA-binding domain"/>
    <property type="match status" value="1"/>
</dbReference>
<evidence type="ECO:0000256" key="5">
    <source>
        <dbReference type="SAM" id="MobiDB-lite"/>
    </source>
</evidence>
<dbReference type="Gene3D" id="1.10.10.10">
    <property type="entry name" value="Winged helix-like DNA-binding domain superfamily/Winged helix DNA-binding domain"/>
    <property type="match status" value="1"/>
</dbReference>
<dbReference type="InterPro" id="IPR036390">
    <property type="entry name" value="WH_DNA-bd_sf"/>
</dbReference>
<keyword evidence="8" id="KW-1185">Reference proteome</keyword>
<keyword evidence="3 7" id="KW-0238">DNA-binding</keyword>
<dbReference type="InterPro" id="IPR036388">
    <property type="entry name" value="WH-like_DNA-bd_sf"/>
</dbReference>
<comment type="similarity">
    <text evidence="1">Belongs to the LysR transcriptional regulatory family.</text>
</comment>
<evidence type="ECO:0000256" key="2">
    <source>
        <dbReference type="ARBA" id="ARBA00023015"/>
    </source>
</evidence>
<organism evidence="7 8">
    <name type="scientific">Nonomuraea dietziae</name>
    <dbReference type="NCBI Taxonomy" id="65515"/>
    <lineage>
        <taxon>Bacteria</taxon>
        <taxon>Bacillati</taxon>
        <taxon>Actinomycetota</taxon>
        <taxon>Actinomycetes</taxon>
        <taxon>Streptosporangiales</taxon>
        <taxon>Streptosporangiaceae</taxon>
        <taxon>Nonomuraea</taxon>
    </lineage>
</organism>
<dbReference type="GeneID" id="95396197"/>
<accession>A0A7W5V882</accession>
<dbReference type="EMBL" id="JACIBV010000001">
    <property type="protein sequence ID" value="MBB3731099.1"/>
    <property type="molecule type" value="Genomic_DNA"/>
</dbReference>
<feature type="domain" description="HTH lysR-type" evidence="6">
    <location>
        <begin position="383"/>
        <end position="440"/>
    </location>
</feature>
<dbReference type="PANTHER" id="PTHR30346:SF29">
    <property type="entry name" value="LYSR SUBSTRATE-BINDING"/>
    <property type="match status" value="1"/>
</dbReference>
<comment type="caution">
    <text evidence="7">The sequence shown here is derived from an EMBL/GenBank/DDBJ whole genome shotgun (WGS) entry which is preliminary data.</text>
</comment>
<dbReference type="GO" id="GO:0003677">
    <property type="term" value="F:DNA binding"/>
    <property type="evidence" value="ECO:0007669"/>
    <property type="project" value="UniProtKB-KW"/>
</dbReference>
<protein>
    <submittedName>
        <fullName evidence="7">DNA-binding transcriptional LysR family regulator</fullName>
    </submittedName>
</protein>